<dbReference type="RefSeq" id="WP_324694092.1">
    <property type="nucleotide sequence ID" value="NZ_JAYMYJ010000054.1"/>
</dbReference>
<protein>
    <submittedName>
        <fullName evidence="3">AAA family ATPase</fullName>
    </submittedName>
</protein>
<evidence type="ECO:0000256" key="1">
    <source>
        <dbReference type="SAM" id="MobiDB-lite"/>
    </source>
</evidence>
<organism evidence="3 4">
    <name type="scientific">Candidatus Thiothrix phosphatis</name>
    <dbReference type="NCBI Taxonomy" id="3112415"/>
    <lineage>
        <taxon>Bacteria</taxon>
        <taxon>Pseudomonadati</taxon>
        <taxon>Pseudomonadota</taxon>
        <taxon>Gammaproteobacteria</taxon>
        <taxon>Thiotrichales</taxon>
        <taxon>Thiotrichaceae</taxon>
        <taxon>Thiothrix</taxon>
    </lineage>
</organism>
<comment type="caution">
    <text evidence="3">The sequence shown here is derived from an EMBL/GenBank/DDBJ whole genome shotgun (WGS) entry which is preliminary data.</text>
</comment>
<evidence type="ECO:0000313" key="4">
    <source>
        <dbReference type="Proteomes" id="UP001308005"/>
    </source>
</evidence>
<evidence type="ECO:0000259" key="2">
    <source>
        <dbReference type="Pfam" id="PF20703"/>
    </source>
</evidence>
<gene>
    <name evidence="3" type="ORF">VSS37_07020</name>
</gene>
<keyword evidence="4" id="KW-1185">Reference proteome</keyword>
<feature type="compositionally biased region" description="Low complexity" evidence="1">
    <location>
        <begin position="127"/>
        <end position="136"/>
    </location>
</feature>
<sequence>MTETRQNPFVGLRPFESSDSLYYFGRGEQVKTLLRQLHQRRFVAVVGSSGSGKSSLVRAGLIPQLEAGFLVQHRDQWLVARMKPGEAPLGNLVESLLAVLPKNTPHPDLPPQGVKEQEGASLDRSSDSSLPSPLAGEGLGMGGNSGELLSAIREQGSRAILDLLTPYLADSDANLFVLVDQFEELFRFGLEQGRAAQRQEAEEFVGLLLALARQDVLPVYVCLTMRSDFLGDCDAFYGLPEAINQSQFLAPRLTRSQRQEVITYPVQLAGARIAPRLVDRLLNENLDTRDDLPVLQHVLMRTWDVWQAAGGEEPLDIVLVK</sequence>
<dbReference type="Gene3D" id="3.40.50.300">
    <property type="entry name" value="P-loop containing nucleotide triphosphate hydrolases"/>
    <property type="match status" value="1"/>
</dbReference>
<feature type="domain" description="Novel STAND NTPase 1" evidence="2">
    <location>
        <begin position="8"/>
        <end position="305"/>
    </location>
</feature>
<dbReference type="Proteomes" id="UP001308005">
    <property type="component" value="Unassembled WGS sequence"/>
</dbReference>
<dbReference type="InterPro" id="IPR049052">
    <property type="entry name" value="nSTAND1"/>
</dbReference>
<accession>A0ABU6CV63</accession>
<feature type="region of interest" description="Disordered" evidence="1">
    <location>
        <begin position="103"/>
        <end position="137"/>
    </location>
</feature>
<dbReference type="InterPro" id="IPR027417">
    <property type="entry name" value="P-loop_NTPase"/>
</dbReference>
<name>A0ABU6CV63_9GAMM</name>
<reference evidence="3 4" key="2">
    <citation type="submission" date="2024-01" db="EMBL/GenBank/DDBJ databases">
        <authorList>
            <person name="Xie X."/>
        </authorList>
    </citation>
    <scope>NUCLEOTIDE SEQUENCE [LARGE SCALE GENOMIC DNA]</scope>
    <source>
        <strain evidence="3">SCUT-1</strain>
    </source>
</reference>
<dbReference type="Pfam" id="PF20703">
    <property type="entry name" value="nSTAND1"/>
    <property type="match status" value="1"/>
</dbReference>
<proteinExistence type="predicted"/>
<dbReference type="EMBL" id="JAYMYJ010000054">
    <property type="protein sequence ID" value="MEB4590725.1"/>
    <property type="molecule type" value="Genomic_DNA"/>
</dbReference>
<reference evidence="4" key="1">
    <citation type="submission" date="2023-07" db="EMBL/GenBank/DDBJ databases">
        <title>The carbon used by Thiothrix.</title>
        <authorList>
            <person name="Chen L."/>
        </authorList>
    </citation>
    <scope>NUCLEOTIDE SEQUENCE [LARGE SCALE GENOMIC DNA]</scope>
</reference>
<evidence type="ECO:0000313" key="3">
    <source>
        <dbReference type="EMBL" id="MEB4590725.1"/>
    </source>
</evidence>
<dbReference type="SUPFAM" id="SSF52540">
    <property type="entry name" value="P-loop containing nucleoside triphosphate hydrolases"/>
    <property type="match status" value="1"/>
</dbReference>